<feature type="region of interest" description="Disordered" evidence="1">
    <location>
        <begin position="325"/>
        <end position="351"/>
    </location>
</feature>
<dbReference type="PANTHER" id="PTHR46064:SF1">
    <property type="entry name" value="QUEUINE TRNA-RIBOSYLTRANSFERASE ACCESSORY SUBUNIT 2"/>
    <property type="match status" value="1"/>
</dbReference>
<dbReference type="EMBL" id="BDIP01003640">
    <property type="protein sequence ID" value="GIQ87952.1"/>
    <property type="molecule type" value="Genomic_DNA"/>
</dbReference>
<feature type="compositionally biased region" description="Acidic residues" evidence="1">
    <location>
        <begin position="328"/>
        <end position="351"/>
    </location>
</feature>
<name>A0A9K3CXT3_9EUKA</name>
<dbReference type="InterPro" id="IPR036511">
    <property type="entry name" value="TGT-like_sf"/>
</dbReference>
<dbReference type="SUPFAM" id="SSF51713">
    <property type="entry name" value="tRNA-guanine transglycosylase"/>
    <property type="match status" value="1"/>
</dbReference>
<dbReference type="OrthoDB" id="27601at2759"/>
<reference evidence="3" key="1">
    <citation type="submission" date="2016-10" db="EMBL/GenBank/DDBJ databases">
        <authorList>
            <person name="Tanifuji G."/>
            <person name="Kume K."/>
            <person name="Nakayama T."/>
            <person name="Takabayashi S."/>
            <person name="Hashimoto T."/>
        </authorList>
    </citation>
    <scope>NUCLEOTIDE SEQUENCE</scope>
    <source>
        <strain evidence="3">NY0173</strain>
    </source>
</reference>
<protein>
    <submittedName>
        <fullName evidence="3">tRNA-guanine(15) transglycosylase-like protein</fullName>
    </submittedName>
</protein>
<dbReference type="GO" id="GO:0006400">
    <property type="term" value="P:tRNA modification"/>
    <property type="evidence" value="ECO:0007669"/>
    <property type="project" value="InterPro"/>
</dbReference>
<dbReference type="EMBL" id="BDIP01001365">
    <property type="protein sequence ID" value="GIQ84246.1"/>
    <property type="molecule type" value="Genomic_DNA"/>
</dbReference>
<dbReference type="Pfam" id="PF01702">
    <property type="entry name" value="TGT"/>
    <property type="match status" value="1"/>
</dbReference>
<dbReference type="PANTHER" id="PTHR46064">
    <property type="entry name" value="QUEUINE TRNA-RIBOSYLTRANSFERASE ACCESSORY SUBUNIT 2"/>
    <property type="match status" value="1"/>
</dbReference>
<reference evidence="3 5" key="2">
    <citation type="journal article" date="2018" name="PLoS ONE">
        <title>The draft genome of Kipferlia bialata reveals reductive genome evolution in fornicate parasites.</title>
        <authorList>
            <person name="Tanifuji G."/>
            <person name="Takabayashi S."/>
            <person name="Kume K."/>
            <person name="Takagi M."/>
            <person name="Nakayama T."/>
            <person name="Kamikawa R."/>
            <person name="Inagaki Y."/>
            <person name="Hashimoto T."/>
        </authorList>
    </citation>
    <scope>NUCLEOTIDE SEQUENCE [LARGE SCALE GENOMIC DNA]</scope>
    <source>
        <strain evidence="3">NY0173</strain>
    </source>
</reference>
<proteinExistence type="predicted"/>
<dbReference type="InterPro" id="IPR002616">
    <property type="entry name" value="tRNA_ribo_trans-like"/>
</dbReference>
<gene>
    <name evidence="3" type="ORF">KIPB_005701</name>
    <name evidence="4" type="ORF">KIPB_010102</name>
</gene>
<comment type="caution">
    <text evidence="3">The sequence shown here is derived from an EMBL/GenBank/DDBJ whole genome shotgun (WGS) entry which is preliminary data.</text>
</comment>
<sequence length="452" mass="48414">MTSRFWSAAVTSQAGAKCRAGELRIPGCLAISTPELLLPTQLGAPPYLTPAVFNGISASMPVVVTVEDVHHGSVMSEYKQKKRGKKGRGEAEVEREVVGATPTHLSDYIKTKRAIVFAAEAAAPTVRMQANKCVIPSSKGNIALTAESYAKMIAKYKPSVAVLPFPTIPPTSLVPTQSKNLHTAGQKALKRAMQMAKDQQRWMAQCQGVSATSLISPLISTDCCDSASAVKDDFRTKGLRQDVRQASLDLLESGCEVVTVANSITRPPSMPGNVLRIRLNARTIADILHAVLDGFDLIGSDLPERYAEEGIALVISPDVMSYGKTEAEAEGEGEAEAEGEGEMVTDPPGDDEPAYQLLRLRDTVYESASDPLEEGCGCPTCQGGYSRGYIHHLLQVQEILGLSLLMAHNTYTVHGLIAHGRGLILGSASEDGVGERETPLDTWGNALLSRME</sequence>
<evidence type="ECO:0000259" key="2">
    <source>
        <dbReference type="Pfam" id="PF01702"/>
    </source>
</evidence>
<evidence type="ECO:0000256" key="1">
    <source>
        <dbReference type="SAM" id="MobiDB-lite"/>
    </source>
</evidence>
<keyword evidence="5" id="KW-1185">Reference proteome</keyword>
<evidence type="ECO:0000313" key="3">
    <source>
        <dbReference type="EMBL" id="GIQ84246.1"/>
    </source>
</evidence>
<accession>A0A9K3CXT3</accession>
<evidence type="ECO:0000313" key="4">
    <source>
        <dbReference type="EMBL" id="GIQ87952.1"/>
    </source>
</evidence>
<organism evidence="3 5">
    <name type="scientific">Kipferlia bialata</name>
    <dbReference type="NCBI Taxonomy" id="797122"/>
    <lineage>
        <taxon>Eukaryota</taxon>
        <taxon>Metamonada</taxon>
        <taxon>Carpediemonas-like organisms</taxon>
        <taxon>Kipferlia</taxon>
    </lineage>
</organism>
<dbReference type="Gene3D" id="3.20.20.105">
    <property type="entry name" value="Queuine tRNA-ribosyltransferase-like"/>
    <property type="match status" value="1"/>
</dbReference>
<feature type="domain" description="tRNA-guanine(15) transglycosylase-like" evidence="2">
    <location>
        <begin position="18"/>
        <end position="424"/>
    </location>
</feature>
<dbReference type="InterPro" id="IPR050852">
    <property type="entry name" value="Queuine_tRNA-ribosyltrfase"/>
</dbReference>
<dbReference type="Proteomes" id="UP000265618">
    <property type="component" value="Unassembled WGS sequence"/>
</dbReference>
<dbReference type="AlphaFoldDB" id="A0A9K3CXT3"/>
<evidence type="ECO:0000313" key="5">
    <source>
        <dbReference type="Proteomes" id="UP000265618"/>
    </source>
</evidence>